<evidence type="ECO:0000256" key="1">
    <source>
        <dbReference type="RuleBase" id="RU000487"/>
    </source>
</evidence>
<dbReference type="GeneID" id="112692193"/>
<protein>
    <submittedName>
        <fullName evidence="3">Actin-like protein 6B</fullName>
    </submittedName>
</protein>
<dbReference type="Proteomes" id="UP000694846">
    <property type="component" value="Unplaced"/>
</dbReference>
<name>A0A8B8GI25_9HEMI</name>
<dbReference type="SUPFAM" id="SSF53067">
    <property type="entry name" value="Actin-like ATPase domain"/>
    <property type="match status" value="2"/>
</dbReference>
<dbReference type="Gene3D" id="3.30.420.40">
    <property type="match status" value="2"/>
</dbReference>
<keyword evidence="2" id="KW-1185">Reference proteome</keyword>
<dbReference type="SMART" id="SM00268">
    <property type="entry name" value="ACTIN"/>
    <property type="match status" value="1"/>
</dbReference>
<dbReference type="OrthoDB" id="5132116at2759"/>
<reference evidence="3" key="1">
    <citation type="submission" date="2025-08" db="UniProtKB">
        <authorList>
            <consortium name="RefSeq"/>
        </authorList>
    </citation>
    <scope>IDENTIFICATION</scope>
    <source>
        <tissue evidence="3">Whole body</tissue>
    </source>
</reference>
<dbReference type="Pfam" id="PF00022">
    <property type="entry name" value="Actin"/>
    <property type="match status" value="1"/>
</dbReference>
<comment type="similarity">
    <text evidence="1">Belongs to the actin family.</text>
</comment>
<dbReference type="InterPro" id="IPR043129">
    <property type="entry name" value="ATPase_NBD"/>
</dbReference>
<evidence type="ECO:0000313" key="3">
    <source>
        <dbReference type="RefSeq" id="XP_025422565.1"/>
    </source>
</evidence>
<dbReference type="RefSeq" id="XP_025422565.1">
    <property type="nucleotide sequence ID" value="XM_025566780.1"/>
</dbReference>
<dbReference type="InterPro" id="IPR004000">
    <property type="entry name" value="Actin"/>
</dbReference>
<proteinExistence type="inferred from homology"/>
<dbReference type="Gene3D" id="3.90.640.10">
    <property type="entry name" value="Actin, Chain A, domain 4"/>
    <property type="match status" value="1"/>
</dbReference>
<dbReference type="CDD" id="cd13395">
    <property type="entry name" value="ASKHA_NBD_Arp4_ACTL6-like"/>
    <property type="match status" value="1"/>
</dbReference>
<dbReference type="PANTHER" id="PTHR11937">
    <property type="entry name" value="ACTIN"/>
    <property type="match status" value="1"/>
</dbReference>
<organism evidence="2 3">
    <name type="scientific">Sipha flava</name>
    <name type="common">yellow sugarcane aphid</name>
    <dbReference type="NCBI Taxonomy" id="143950"/>
    <lineage>
        <taxon>Eukaryota</taxon>
        <taxon>Metazoa</taxon>
        <taxon>Ecdysozoa</taxon>
        <taxon>Arthropoda</taxon>
        <taxon>Hexapoda</taxon>
        <taxon>Insecta</taxon>
        <taxon>Pterygota</taxon>
        <taxon>Neoptera</taxon>
        <taxon>Paraneoptera</taxon>
        <taxon>Hemiptera</taxon>
        <taxon>Sternorrhyncha</taxon>
        <taxon>Aphidomorpha</taxon>
        <taxon>Aphidoidea</taxon>
        <taxon>Aphididae</taxon>
        <taxon>Sipha</taxon>
    </lineage>
</organism>
<dbReference type="AlphaFoldDB" id="A0A8B8GI25"/>
<accession>A0A8B8GI25</accession>
<sequence length="421" mass="47440">MSVRGEGVLVFDLGSVSLRVGRAVDKDPMAEIPSVVGVSIKGTAANSDSAKPNDNRINKNIKYYIGEKSLSVPRPGMEVKNCVKDCMIDDWDLFEQMLDYAYSNCLAVESHCYPVLFTEWVLNTKPKRETLVELMFEKYNLPAIYLCNSGSLATIGLKCSTALVIDCGATHTSVIPVNSCSVVSDAISKSPVGGDFINMECKQYFKDNKIEVIPRYMIGQILKVKQKQKPIWTVKKNIPEVTNSWHNYMCKSVIQEFQHSVLEVYDRPYTEVATSLMPTLNYTFTTGYSQRFGHEQFKIPEVLFNPSPNMDKSILGLADMVVSTIGKCDANIKSDLFNHIIITGGNSLIRSFVERLVYDVTVRVPDKTKMRFIAPYNLTKRRFGAWYGGKCLASTPSFQHLWLNKCEYTDRGKSIIHEKCD</sequence>
<dbReference type="Gene3D" id="2.30.36.70">
    <property type="entry name" value="Actin, Chain A, domain 2"/>
    <property type="match status" value="1"/>
</dbReference>
<gene>
    <name evidence="3" type="primary">LOC112692193</name>
</gene>
<evidence type="ECO:0000313" key="2">
    <source>
        <dbReference type="Proteomes" id="UP000694846"/>
    </source>
</evidence>